<dbReference type="InterPro" id="IPR029058">
    <property type="entry name" value="AB_hydrolase_fold"/>
</dbReference>
<dbReference type="InterPro" id="IPR000073">
    <property type="entry name" value="AB_hydrolase_1"/>
</dbReference>
<sequence length="389" mass="43355">MPVATFTTGSGSLEPCMSPRFSLKNGARALGLAMERRRHPRRFIQTDKTPWDRIYQDGIMSVRHYSLPPMARIPVGGEMIPVERSKHRRPLLLVPALGIHCWTFDLMPNRSMVRYLMARGHDVYLIDWGQPSKADRELDLNTYVNHWLPAAVEAVRDHTGAEDINLLGYCMGGLLNLMYLGGHPGAPVHSLATIASPVNFHKSGPFGTVFSLAAIPAMQVHDWFQVRLEPLDSKLFHIPANLLSWGFKLTNPPGLVQSYVDLWRNSADRDYLTEYMTMGQWFNDMVDYPGAVVREVIEKLILANSLADGRIKLADHEVDFANVTQDLLAIGGTSDRIVTLRAARDILKVVGSSEKRFEEAPGGHAGVFAGSKAPAHTWRIIADWLAARG</sequence>
<protein>
    <submittedName>
        <fullName evidence="2">Polyhydroxyalkanoate synthase</fullName>
    </submittedName>
</protein>
<gene>
    <name evidence="2" type="ORF">MA04_03640</name>
</gene>
<organism evidence="2 3">
    <name type="scientific">Alloalcanivorax balearicus MACL04</name>
    <dbReference type="NCBI Taxonomy" id="1177182"/>
    <lineage>
        <taxon>Bacteria</taxon>
        <taxon>Pseudomonadati</taxon>
        <taxon>Pseudomonadota</taxon>
        <taxon>Gammaproteobacteria</taxon>
        <taxon>Oceanospirillales</taxon>
        <taxon>Alcanivoracaceae</taxon>
        <taxon>Alloalcanivorax</taxon>
    </lineage>
</organism>
<evidence type="ECO:0000259" key="1">
    <source>
        <dbReference type="Pfam" id="PF00561"/>
    </source>
</evidence>
<accession>A0ABT2R3H6</accession>
<reference evidence="2" key="1">
    <citation type="submission" date="2012-09" db="EMBL/GenBank/DDBJ databases">
        <title>Genome Sequence of alkane-degrading Bacterium Alcanivorax balearicus MACL04.</title>
        <authorList>
            <person name="Lai Q."/>
            <person name="Shao Z."/>
        </authorList>
    </citation>
    <scope>NUCLEOTIDE SEQUENCE</scope>
    <source>
        <strain evidence="2">MACL04</strain>
    </source>
</reference>
<comment type="caution">
    <text evidence="2">The sequence shown here is derived from an EMBL/GenBank/DDBJ whole genome shotgun (WGS) entry which is preliminary data.</text>
</comment>
<dbReference type="Pfam" id="PF00561">
    <property type="entry name" value="Abhydrolase_1"/>
    <property type="match status" value="1"/>
</dbReference>
<dbReference type="InterPro" id="IPR051321">
    <property type="entry name" value="PHA/PHB_synthase"/>
</dbReference>
<evidence type="ECO:0000313" key="2">
    <source>
        <dbReference type="EMBL" id="MCU5784340.1"/>
    </source>
</evidence>
<dbReference type="PANTHER" id="PTHR36837:SF2">
    <property type="entry name" value="POLY(3-HYDROXYALKANOATE) POLYMERASE SUBUNIT PHAC"/>
    <property type="match status" value="1"/>
</dbReference>
<dbReference type="EMBL" id="ARXS01000029">
    <property type="protein sequence ID" value="MCU5784340.1"/>
    <property type="molecule type" value="Genomic_DNA"/>
</dbReference>
<name>A0ABT2R3H6_9GAMM</name>
<keyword evidence="3" id="KW-1185">Reference proteome</keyword>
<feature type="domain" description="AB hydrolase-1" evidence="1">
    <location>
        <begin position="109"/>
        <end position="368"/>
    </location>
</feature>
<proteinExistence type="predicted"/>
<dbReference type="PANTHER" id="PTHR36837">
    <property type="entry name" value="POLY(3-HYDROXYALKANOATE) POLYMERASE SUBUNIT PHAC"/>
    <property type="match status" value="1"/>
</dbReference>
<evidence type="ECO:0000313" key="3">
    <source>
        <dbReference type="Proteomes" id="UP001064106"/>
    </source>
</evidence>
<dbReference type="Proteomes" id="UP001064106">
    <property type="component" value="Unassembled WGS sequence"/>
</dbReference>
<dbReference type="SUPFAM" id="SSF53474">
    <property type="entry name" value="alpha/beta-Hydrolases"/>
    <property type="match status" value="1"/>
</dbReference>
<dbReference type="Gene3D" id="3.40.50.1820">
    <property type="entry name" value="alpha/beta hydrolase"/>
    <property type="match status" value="1"/>
</dbReference>